<feature type="chain" id="PRO_5046554215" description="Alpha/beta hydrolase" evidence="1">
    <location>
        <begin position="21"/>
        <end position="398"/>
    </location>
</feature>
<organism evidence="2 3">
    <name type="scientific">Nocardia rhamnosiphila</name>
    <dbReference type="NCBI Taxonomy" id="426716"/>
    <lineage>
        <taxon>Bacteria</taxon>
        <taxon>Bacillati</taxon>
        <taxon>Actinomycetota</taxon>
        <taxon>Actinomycetes</taxon>
        <taxon>Mycobacteriales</taxon>
        <taxon>Nocardiaceae</taxon>
        <taxon>Nocardia</taxon>
    </lineage>
</organism>
<name>A0ABV2WLA6_9NOCA</name>
<dbReference type="Gene3D" id="3.40.50.1820">
    <property type="entry name" value="alpha/beta hydrolase"/>
    <property type="match status" value="1"/>
</dbReference>
<evidence type="ECO:0000256" key="1">
    <source>
        <dbReference type="SAM" id="SignalP"/>
    </source>
</evidence>
<protein>
    <recommendedName>
        <fullName evidence="4">Alpha/beta hydrolase</fullName>
    </recommendedName>
</protein>
<dbReference type="Proteomes" id="UP001550628">
    <property type="component" value="Unassembled WGS sequence"/>
</dbReference>
<dbReference type="EMBL" id="JBEYBF010000003">
    <property type="protein sequence ID" value="MEU1951664.1"/>
    <property type="molecule type" value="Genomic_DNA"/>
</dbReference>
<dbReference type="PROSITE" id="PS51257">
    <property type="entry name" value="PROKAR_LIPOPROTEIN"/>
    <property type="match status" value="1"/>
</dbReference>
<evidence type="ECO:0000313" key="2">
    <source>
        <dbReference type="EMBL" id="MEU1951664.1"/>
    </source>
</evidence>
<dbReference type="PANTHER" id="PTHR34853">
    <property type="match status" value="1"/>
</dbReference>
<gene>
    <name evidence="2" type="ORF">ABZ510_07350</name>
</gene>
<dbReference type="SUPFAM" id="SSF53474">
    <property type="entry name" value="alpha/beta-Hydrolases"/>
    <property type="match status" value="1"/>
</dbReference>
<reference evidence="2 3" key="1">
    <citation type="submission" date="2024-06" db="EMBL/GenBank/DDBJ databases">
        <title>The Natural Products Discovery Center: Release of the First 8490 Sequenced Strains for Exploring Actinobacteria Biosynthetic Diversity.</title>
        <authorList>
            <person name="Kalkreuter E."/>
            <person name="Kautsar S.A."/>
            <person name="Yang D."/>
            <person name="Bader C.D."/>
            <person name="Teijaro C.N."/>
            <person name="Fluegel L."/>
            <person name="Davis C.M."/>
            <person name="Simpson J.R."/>
            <person name="Lauterbach L."/>
            <person name="Steele A.D."/>
            <person name="Gui C."/>
            <person name="Meng S."/>
            <person name="Li G."/>
            <person name="Viehrig K."/>
            <person name="Ye F."/>
            <person name="Su P."/>
            <person name="Kiefer A.F."/>
            <person name="Nichols A."/>
            <person name="Cepeda A.J."/>
            <person name="Yan W."/>
            <person name="Fan B."/>
            <person name="Jiang Y."/>
            <person name="Adhikari A."/>
            <person name="Zheng C.-J."/>
            <person name="Schuster L."/>
            <person name="Cowan T.M."/>
            <person name="Smanski M.J."/>
            <person name="Chevrette M.G."/>
            <person name="De Carvalho L.P.S."/>
            <person name="Shen B."/>
        </authorList>
    </citation>
    <scope>NUCLEOTIDE SEQUENCE [LARGE SCALE GENOMIC DNA]</scope>
    <source>
        <strain evidence="2 3">NPDC019708</strain>
    </source>
</reference>
<dbReference type="InterPro" id="IPR029058">
    <property type="entry name" value="AB_hydrolase_fold"/>
</dbReference>
<dbReference type="Gene3D" id="1.10.260.160">
    <property type="match status" value="1"/>
</dbReference>
<sequence>MTMRRALVSMVSALCLFAAACGGAHDDADRPGRGSVVSVAPVFEMTAAETGDYLAEWRYPVTGANGVRAHRVVYETVAADGTPTTASGLVVVPDTSVQRLRLVSYAHGTTVRRDEAPSADGETERARTVQFAAAGYAAVAPDYLGLGEGPGFHPYAHAPTEASASADLLLAARSLLADQGRDLDPNVLVTGFSQGAQAALALGRELNSGAVEGFAPAAVAAVSGAYAVQEVQAPAALDGRVEGRQAVLYLGYWITAMNRIYHLYDDPADAFQQPYAQRIDGLFDGHHDVLAVASGLPDTPQKLLTPQYLELARNPTGAALQAMADSDTVCDWTAKVPVGLFAASGDRSVPFENSLRCTKAELGASAELIDLGDIDHGATVREALPRILDWFRKTQPPA</sequence>
<evidence type="ECO:0000313" key="3">
    <source>
        <dbReference type="Proteomes" id="UP001550628"/>
    </source>
</evidence>
<keyword evidence="3" id="KW-1185">Reference proteome</keyword>
<dbReference type="RefSeq" id="WP_356953679.1">
    <property type="nucleotide sequence ID" value="NZ_JBEYBD010000001.1"/>
</dbReference>
<feature type="signal peptide" evidence="1">
    <location>
        <begin position="1"/>
        <end position="20"/>
    </location>
</feature>
<accession>A0ABV2WLA6</accession>
<comment type="caution">
    <text evidence="2">The sequence shown here is derived from an EMBL/GenBank/DDBJ whole genome shotgun (WGS) entry which is preliminary data.</text>
</comment>
<dbReference type="InterPro" id="IPR005152">
    <property type="entry name" value="Lipase_secreted"/>
</dbReference>
<evidence type="ECO:0008006" key="4">
    <source>
        <dbReference type="Google" id="ProtNLM"/>
    </source>
</evidence>
<dbReference type="PANTHER" id="PTHR34853:SF1">
    <property type="entry name" value="LIPASE 5"/>
    <property type="match status" value="1"/>
</dbReference>
<keyword evidence="1" id="KW-0732">Signal</keyword>
<proteinExistence type="predicted"/>
<dbReference type="PIRSF" id="PIRSF029171">
    <property type="entry name" value="Esterase_LipA"/>
    <property type="match status" value="1"/>
</dbReference>